<dbReference type="EMBL" id="CP038033">
    <property type="protein sequence ID" value="QBQ53188.1"/>
    <property type="molecule type" value="Genomic_DNA"/>
</dbReference>
<name>A0A4P7BTI0_9GAMM</name>
<comment type="similarity">
    <text evidence="2">Belongs to the SdhE FAD assembly factor family.</text>
</comment>
<sequence length="82" mass="9526">MSKDPLCRLRWRCRRGLLELDLLLGTFLETSYHAISDEEKQAFETLLFHSDPQLWQYCLGEDSHPDPITANVIAKIRDTPLP</sequence>
<dbReference type="Gene3D" id="1.10.150.250">
    <property type="entry name" value="Flavinator of succinate dehydrogenase"/>
    <property type="match status" value="1"/>
</dbReference>
<evidence type="ECO:0000313" key="6">
    <source>
        <dbReference type="EMBL" id="QBQ53188.1"/>
    </source>
</evidence>
<dbReference type="GO" id="GO:0005737">
    <property type="term" value="C:cytoplasm"/>
    <property type="evidence" value="ECO:0007669"/>
    <property type="project" value="UniProtKB-SubCell"/>
</dbReference>
<gene>
    <name evidence="6" type="ORF">E3U44_00745</name>
</gene>
<evidence type="ECO:0000313" key="7">
    <source>
        <dbReference type="Proteomes" id="UP000294325"/>
    </source>
</evidence>
<keyword evidence="5" id="KW-0143">Chaperone</keyword>
<proteinExistence type="inferred from homology"/>
<comment type="subcellular location">
    <subcellularLocation>
        <location evidence="1">Cytoplasm</location>
    </subcellularLocation>
</comment>
<dbReference type="GO" id="GO:0006105">
    <property type="term" value="P:succinate metabolic process"/>
    <property type="evidence" value="ECO:0007669"/>
    <property type="project" value="TreeGrafter"/>
</dbReference>
<dbReference type="KEGG" id="nwr:E3U44_00745"/>
<dbReference type="InterPro" id="IPR005631">
    <property type="entry name" value="SDH"/>
</dbReference>
<dbReference type="RefSeq" id="WP_134356204.1">
    <property type="nucleotide sequence ID" value="NZ_CP038033.1"/>
</dbReference>
<evidence type="ECO:0000256" key="3">
    <source>
        <dbReference type="ARBA" id="ARBA00019418"/>
    </source>
</evidence>
<dbReference type="Proteomes" id="UP000294325">
    <property type="component" value="Chromosome"/>
</dbReference>
<evidence type="ECO:0000256" key="5">
    <source>
        <dbReference type="ARBA" id="ARBA00023186"/>
    </source>
</evidence>
<dbReference type="PANTHER" id="PTHR39585:SF1">
    <property type="entry name" value="FAD ASSEMBLY FACTOR SDHE"/>
    <property type="match status" value="1"/>
</dbReference>
<keyword evidence="4" id="KW-0963">Cytoplasm</keyword>
<evidence type="ECO:0000256" key="2">
    <source>
        <dbReference type="ARBA" id="ARBA00008571"/>
    </source>
</evidence>
<dbReference type="OrthoDB" id="9180899at2"/>
<evidence type="ECO:0000256" key="4">
    <source>
        <dbReference type="ARBA" id="ARBA00022490"/>
    </source>
</evidence>
<organism evidence="6 7">
    <name type="scientific">Nitrosococcus wardiae</name>
    <dbReference type="NCBI Taxonomy" id="1814290"/>
    <lineage>
        <taxon>Bacteria</taxon>
        <taxon>Pseudomonadati</taxon>
        <taxon>Pseudomonadota</taxon>
        <taxon>Gammaproteobacteria</taxon>
        <taxon>Chromatiales</taxon>
        <taxon>Chromatiaceae</taxon>
        <taxon>Nitrosococcus</taxon>
    </lineage>
</organism>
<evidence type="ECO:0000256" key="1">
    <source>
        <dbReference type="ARBA" id="ARBA00004496"/>
    </source>
</evidence>
<dbReference type="SUPFAM" id="SSF109910">
    <property type="entry name" value="YgfY-like"/>
    <property type="match status" value="1"/>
</dbReference>
<reference evidence="6 7" key="1">
    <citation type="submission" date="2019-03" db="EMBL/GenBank/DDBJ databases">
        <title>The genome sequence of Nitrosococcus wardiae strain D1FHST reveals the archetypal metabolic capacity of ammonia-oxidizing Gammaproteobacteria.</title>
        <authorList>
            <person name="Wang L."/>
            <person name="Lim C.K."/>
            <person name="Hanson T.E."/>
            <person name="Dang H."/>
            <person name="Klotz M.G."/>
        </authorList>
    </citation>
    <scope>NUCLEOTIDE SEQUENCE [LARGE SCALE GENOMIC DNA]</scope>
    <source>
        <strain evidence="6 7">D1FHS</strain>
    </source>
</reference>
<dbReference type="InterPro" id="IPR036714">
    <property type="entry name" value="SDH_sf"/>
</dbReference>
<dbReference type="InterPro" id="IPR050531">
    <property type="entry name" value="SdhE_FAD_assembly_factor"/>
</dbReference>
<accession>A0A4P7BTI0</accession>
<protein>
    <recommendedName>
        <fullName evidence="3">FAD assembly factor SdhE</fullName>
    </recommendedName>
</protein>
<keyword evidence="7" id="KW-1185">Reference proteome</keyword>
<dbReference type="AlphaFoldDB" id="A0A4P7BTI0"/>
<dbReference type="PANTHER" id="PTHR39585">
    <property type="entry name" value="FAD ASSEMBLY FACTOR SDHE"/>
    <property type="match status" value="1"/>
</dbReference>
<dbReference type="Pfam" id="PF03937">
    <property type="entry name" value="Sdh5"/>
    <property type="match status" value="1"/>
</dbReference>